<protein>
    <submittedName>
        <fullName evidence="1">11965_t:CDS:1</fullName>
    </submittedName>
</protein>
<comment type="caution">
    <text evidence="1">The sequence shown here is derived from an EMBL/GenBank/DDBJ whole genome shotgun (WGS) entry which is preliminary data.</text>
</comment>
<reference evidence="1 2" key="1">
    <citation type="submission" date="2021-06" db="EMBL/GenBank/DDBJ databases">
        <authorList>
            <person name="Kallberg Y."/>
            <person name="Tangrot J."/>
            <person name="Rosling A."/>
        </authorList>
    </citation>
    <scope>NUCLEOTIDE SEQUENCE [LARGE SCALE GENOMIC DNA]</scope>
    <source>
        <strain evidence="1 2">120-4 pot B 10/14</strain>
    </source>
</reference>
<proteinExistence type="predicted"/>
<keyword evidence="2" id="KW-1185">Reference proteome</keyword>
<dbReference type="Proteomes" id="UP000789901">
    <property type="component" value="Unassembled WGS sequence"/>
</dbReference>
<accession>A0ABN7UXF0</accession>
<organism evidence="1 2">
    <name type="scientific">Gigaspora margarita</name>
    <dbReference type="NCBI Taxonomy" id="4874"/>
    <lineage>
        <taxon>Eukaryota</taxon>
        <taxon>Fungi</taxon>
        <taxon>Fungi incertae sedis</taxon>
        <taxon>Mucoromycota</taxon>
        <taxon>Glomeromycotina</taxon>
        <taxon>Glomeromycetes</taxon>
        <taxon>Diversisporales</taxon>
        <taxon>Gigasporaceae</taxon>
        <taxon>Gigaspora</taxon>
    </lineage>
</organism>
<evidence type="ECO:0000313" key="1">
    <source>
        <dbReference type="EMBL" id="CAG8696259.1"/>
    </source>
</evidence>
<evidence type="ECO:0000313" key="2">
    <source>
        <dbReference type="Proteomes" id="UP000789901"/>
    </source>
</evidence>
<sequence>MNNENKFPLPDCLFLIAKILSNFCEKELNKLTSTELENFYEIGFKLESSTELENSNKKNPVIQLEIPEFEIENSYEINLKPTTSSYNSSNLLSKLLKGLGIQEMKLKIHK</sequence>
<dbReference type="EMBL" id="CAJVQB010007050">
    <property type="protein sequence ID" value="CAG8696259.1"/>
    <property type="molecule type" value="Genomic_DNA"/>
</dbReference>
<gene>
    <name evidence="1" type="ORF">GMARGA_LOCUS11831</name>
</gene>
<name>A0ABN7UXF0_GIGMA</name>